<evidence type="ECO:0000313" key="2">
    <source>
        <dbReference type="EMBL" id="CAI9774307.1"/>
    </source>
</evidence>
<dbReference type="EMBL" id="OU503048">
    <property type="protein sequence ID" value="CAI9774307.1"/>
    <property type="molecule type" value="Genomic_DNA"/>
</dbReference>
<dbReference type="PANTHER" id="PTHR10388">
    <property type="entry name" value="EUKARYOTIC TRANSLATION INITIATION FACTOR SUI1"/>
    <property type="match status" value="1"/>
</dbReference>
<feature type="domain" description="APO" evidence="1">
    <location>
        <begin position="126"/>
        <end position="210"/>
    </location>
</feature>
<gene>
    <name evidence="2" type="ORF">FPE_LOCUS21737</name>
</gene>
<dbReference type="Proteomes" id="UP000834106">
    <property type="component" value="Chromosome 13"/>
</dbReference>
<dbReference type="GO" id="GO:0003723">
    <property type="term" value="F:RNA binding"/>
    <property type="evidence" value="ECO:0007669"/>
    <property type="project" value="InterPro"/>
</dbReference>
<proteinExistence type="predicted"/>
<name>A0AAD1ZW20_9LAMI</name>
<accession>A0AAD1ZW20</accession>
<dbReference type="PROSITE" id="PS51499">
    <property type="entry name" value="APO"/>
    <property type="match status" value="2"/>
</dbReference>
<dbReference type="InterPro" id="IPR023342">
    <property type="entry name" value="APO_dom"/>
</dbReference>
<dbReference type="Pfam" id="PF05634">
    <property type="entry name" value="APO_RNA-bind"/>
    <property type="match status" value="2"/>
</dbReference>
<dbReference type="AlphaFoldDB" id="A0AAD1ZW20"/>
<evidence type="ECO:0000259" key="1">
    <source>
        <dbReference type="PROSITE" id="PS51499"/>
    </source>
</evidence>
<feature type="domain" description="APO" evidence="1">
    <location>
        <begin position="299"/>
        <end position="384"/>
    </location>
</feature>
<organism evidence="2 3">
    <name type="scientific">Fraxinus pennsylvanica</name>
    <dbReference type="NCBI Taxonomy" id="56036"/>
    <lineage>
        <taxon>Eukaryota</taxon>
        <taxon>Viridiplantae</taxon>
        <taxon>Streptophyta</taxon>
        <taxon>Embryophyta</taxon>
        <taxon>Tracheophyta</taxon>
        <taxon>Spermatophyta</taxon>
        <taxon>Magnoliopsida</taxon>
        <taxon>eudicotyledons</taxon>
        <taxon>Gunneridae</taxon>
        <taxon>Pentapetalae</taxon>
        <taxon>asterids</taxon>
        <taxon>lamiids</taxon>
        <taxon>Lamiales</taxon>
        <taxon>Oleaceae</taxon>
        <taxon>Oleeae</taxon>
        <taxon>Fraxinus</taxon>
    </lineage>
</organism>
<evidence type="ECO:0000313" key="3">
    <source>
        <dbReference type="Proteomes" id="UP000834106"/>
    </source>
</evidence>
<sequence length="405" mass="45895">MFPRRARTILHFNQIISKRCNAKISATNELKNYPCALYSTGLGYVGLPRRLSKSDKKPWVTDINEVKRKARLEKKERRVVREVTLSPPENGLLVKELIPVAHEVLAARSELFTCISILADSIPIHSCSVCGEVHVGSPPHQIRTCNVSGSKNDKEHTWASGGIEHVLPIVESFHLYDRLGRAVSHNERLQVDRIPAVVELCIQAGVDILEYPTRRREFPVYCVAGRILDFEKRFSKNDLSRKDIDTFGFWEMAKRLNDSGRSSNFPHKDLKGIAAQGMVAWEKMRSGVIELMQKYAVKTCGYCSEVQVGPKGHRVRQCLAFKHQMRDGQHAWQEAIIDDLLPPVYVWHVQRSQDRLLVDALKRYYGQLPAAVELFSRAGAEVGTKYSGMWGDVVVPGLDEERLVV</sequence>
<reference evidence="2" key="1">
    <citation type="submission" date="2023-05" db="EMBL/GenBank/DDBJ databases">
        <authorList>
            <person name="Huff M."/>
        </authorList>
    </citation>
    <scope>NUCLEOTIDE SEQUENCE</scope>
</reference>
<protein>
    <recommendedName>
        <fullName evidence="1">APO domain-containing protein</fullName>
    </recommendedName>
</protein>
<keyword evidence="3" id="KW-1185">Reference proteome</keyword>